<protein>
    <submittedName>
        <fullName evidence="2">Uncharacterized protein</fullName>
    </submittedName>
</protein>
<accession>E4WS56</accession>
<reference evidence="2" key="1">
    <citation type="journal article" date="2010" name="Science">
        <title>Plasticity of animal genome architecture unmasked by rapid evolution of a pelagic tunicate.</title>
        <authorList>
            <person name="Denoeud F."/>
            <person name="Henriet S."/>
            <person name="Mungpakdee S."/>
            <person name="Aury J.M."/>
            <person name="Da Silva C."/>
            <person name="Brinkmann H."/>
            <person name="Mikhaleva J."/>
            <person name="Olsen L.C."/>
            <person name="Jubin C."/>
            <person name="Canestro C."/>
            <person name="Bouquet J.M."/>
            <person name="Danks G."/>
            <person name="Poulain J."/>
            <person name="Campsteijn C."/>
            <person name="Adamski M."/>
            <person name="Cross I."/>
            <person name="Yadetie F."/>
            <person name="Muffato M."/>
            <person name="Louis A."/>
            <person name="Butcher S."/>
            <person name="Tsagkogeorga G."/>
            <person name="Konrad A."/>
            <person name="Singh S."/>
            <person name="Jensen M.F."/>
            <person name="Cong E.H."/>
            <person name="Eikeseth-Otteraa H."/>
            <person name="Noel B."/>
            <person name="Anthouard V."/>
            <person name="Porcel B.M."/>
            <person name="Kachouri-Lafond R."/>
            <person name="Nishino A."/>
            <person name="Ugolini M."/>
            <person name="Chourrout P."/>
            <person name="Nishida H."/>
            <person name="Aasland R."/>
            <person name="Huzurbazar S."/>
            <person name="Westhof E."/>
            <person name="Delsuc F."/>
            <person name="Lehrach H."/>
            <person name="Reinhardt R."/>
            <person name="Weissenbach J."/>
            <person name="Roy S.W."/>
            <person name="Artiguenave F."/>
            <person name="Postlethwait J.H."/>
            <person name="Manak J.R."/>
            <person name="Thompson E.M."/>
            <person name="Jaillon O."/>
            <person name="Du Pasquier L."/>
            <person name="Boudinot P."/>
            <person name="Liberles D.A."/>
            <person name="Volff J.N."/>
            <person name="Philippe H."/>
            <person name="Lenhard B."/>
            <person name="Roest Crollius H."/>
            <person name="Wincker P."/>
            <person name="Chourrout D."/>
        </authorList>
    </citation>
    <scope>NUCLEOTIDE SEQUENCE [LARGE SCALE GENOMIC DNA]</scope>
</reference>
<evidence type="ECO:0000313" key="3">
    <source>
        <dbReference type="Proteomes" id="UP000001307"/>
    </source>
</evidence>
<dbReference type="OrthoDB" id="10331388at2759"/>
<keyword evidence="3" id="KW-1185">Reference proteome</keyword>
<name>E4WS56_OIKDI</name>
<organism evidence="2">
    <name type="scientific">Oikopleura dioica</name>
    <name type="common">Tunicate</name>
    <dbReference type="NCBI Taxonomy" id="34765"/>
    <lineage>
        <taxon>Eukaryota</taxon>
        <taxon>Metazoa</taxon>
        <taxon>Chordata</taxon>
        <taxon>Tunicata</taxon>
        <taxon>Appendicularia</taxon>
        <taxon>Copelata</taxon>
        <taxon>Oikopleuridae</taxon>
        <taxon>Oikopleura</taxon>
    </lineage>
</organism>
<gene>
    <name evidence="2" type="ORF">GSOID_T00000590001</name>
</gene>
<dbReference type="InParanoid" id="E4WS56"/>
<evidence type="ECO:0000256" key="1">
    <source>
        <dbReference type="SAM" id="MobiDB-lite"/>
    </source>
</evidence>
<dbReference type="EMBL" id="FN653015">
    <property type="protein sequence ID" value="CBY20589.1"/>
    <property type="molecule type" value="Genomic_DNA"/>
</dbReference>
<proteinExistence type="predicted"/>
<dbReference type="Proteomes" id="UP000001307">
    <property type="component" value="Unassembled WGS sequence"/>
</dbReference>
<dbReference type="AlphaFoldDB" id="E4WS56"/>
<feature type="compositionally biased region" description="Low complexity" evidence="1">
    <location>
        <begin position="57"/>
        <end position="73"/>
    </location>
</feature>
<feature type="region of interest" description="Disordered" evidence="1">
    <location>
        <begin position="53"/>
        <end position="75"/>
    </location>
</feature>
<evidence type="ECO:0000313" key="2">
    <source>
        <dbReference type="EMBL" id="CBY20589.1"/>
    </source>
</evidence>
<sequence length="158" mass="17803">MKRKHDGGHETDVFKLQLDNSTQQLENTSIQNQFQPTKRVKLLSEDLGRRINERPLSPCSNSSSSAASSIAFGRGSGPENFQLALRLPSGRRLANIRYSAERTPLQIISEVIPEANRATIAQDYTAFINEVPRRQLILDAPLWAQNIPSRTMIFIEEN</sequence>